<proteinExistence type="predicted"/>
<dbReference type="Proteomes" id="UP000176050">
    <property type="component" value="Chromosome"/>
</dbReference>
<evidence type="ECO:0000313" key="4">
    <source>
        <dbReference type="Proteomes" id="UP000176050"/>
    </source>
</evidence>
<dbReference type="InterPro" id="IPR006976">
    <property type="entry name" value="VanZ-like"/>
</dbReference>
<dbReference type="EMBL" id="CP017478">
    <property type="protein sequence ID" value="AOW20885.1"/>
    <property type="molecule type" value="Genomic_DNA"/>
</dbReference>
<dbReference type="PANTHER" id="PTHR28008">
    <property type="entry name" value="DOMAIN PROTEIN, PUTATIVE (AFU_ORTHOLOGUE AFUA_3G10980)-RELATED"/>
    <property type="match status" value="1"/>
</dbReference>
<evidence type="ECO:0000256" key="1">
    <source>
        <dbReference type="SAM" id="Phobius"/>
    </source>
</evidence>
<feature type="transmembrane region" description="Helical" evidence="1">
    <location>
        <begin position="73"/>
        <end position="92"/>
    </location>
</feature>
<protein>
    <recommendedName>
        <fullName evidence="2">VanZ-like domain-containing protein</fullName>
    </recommendedName>
</protein>
<dbReference type="Pfam" id="PF04892">
    <property type="entry name" value="VanZ"/>
    <property type="match status" value="1"/>
</dbReference>
<keyword evidence="1" id="KW-0472">Membrane</keyword>
<dbReference type="KEGG" id="lul:LPB138_09470"/>
<keyword evidence="4" id="KW-1185">Reference proteome</keyword>
<feature type="transmembrane region" description="Helical" evidence="1">
    <location>
        <begin position="104"/>
        <end position="122"/>
    </location>
</feature>
<name>A0A1D8P8I8_9FLAO</name>
<organism evidence="3 4">
    <name type="scientific">Urechidicola croceus</name>
    <dbReference type="NCBI Taxonomy" id="1850246"/>
    <lineage>
        <taxon>Bacteria</taxon>
        <taxon>Pseudomonadati</taxon>
        <taxon>Bacteroidota</taxon>
        <taxon>Flavobacteriia</taxon>
        <taxon>Flavobacteriales</taxon>
        <taxon>Flavobacteriaceae</taxon>
        <taxon>Urechidicola</taxon>
    </lineage>
</organism>
<keyword evidence="1" id="KW-0812">Transmembrane</keyword>
<dbReference type="OrthoDB" id="5472246at2"/>
<dbReference type="RefSeq" id="WP_070237049.1">
    <property type="nucleotide sequence ID" value="NZ_CP017478.1"/>
</dbReference>
<dbReference type="AlphaFoldDB" id="A0A1D8P8I8"/>
<dbReference type="NCBIfam" id="NF037970">
    <property type="entry name" value="vanZ_1"/>
    <property type="match status" value="1"/>
</dbReference>
<feature type="domain" description="VanZ-like" evidence="2">
    <location>
        <begin position="39"/>
        <end position="120"/>
    </location>
</feature>
<sequence length="128" mass="14524">MLKRIKNLLELSAYFNAISITLLIVYLSLSSLEELNVDISVSDKLLHTIAYFVLSMSWLFAVKKSHYSLKLKIIIALAILLFGIIIEVLQGSLTDNRHADYYDIIANSTGILIALLIFGFLFRRFKAI</sequence>
<keyword evidence="1" id="KW-1133">Transmembrane helix</keyword>
<evidence type="ECO:0000259" key="2">
    <source>
        <dbReference type="Pfam" id="PF04892"/>
    </source>
</evidence>
<dbReference type="STRING" id="1850246.LPB138_09470"/>
<evidence type="ECO:0000313" key="3">
    <source>
        <dbReference type="EMBL" id="AOW20885.1"/>
    </source>
</evidence>
<feature type="transmembrane region" description="Helical" evidence="1">
    <location>
        <begin position="44"/>
        <end position="61"/>
    </location>
</feature>
<dbReference type="PANTHER" id="PTHR28008:SF1">
    <property type="entry name" value="DOMAIN PROTEIN, PUTATIVE (AFU_ORTHOLOGUE AFUA_3G10980)-RELATED"/>
    <property type="match status" value="1"/>
</dbReference>
<accession>A0A1D8P8I8</accession>
<reference evidence="3 4" key="1">
    <citation type="submission" date="2016-10" db="EMBL/GenBank/DDBJ databases">
        <title>Lutibacter sp. LPB0138, isolated from marine gastropod.</title>
        <authorList>
            <person name="Kim E."/>
            <person name="Yi H."/>
        </authorList>
    </citation>
    <scope>NUCLEOTIDE SEQUENCE [LARGE SCALE GENOMIC DNA]</scope>
    <source>
        <strain evidence="3 4">LPB0138</strain>
    </source>
</reference>
<gene>
    <name evidence="3" type="ORF">LPB138_09470</name>
</gene>
<feature type="transmembrane region" description="Helical" evidence="1">
    <location>
        <begin position="12"/>
        <end position="32"/>
    </location>
</feature>